<reference evidence="1 2" key="1">
    <citation type="journal article" date="2020" name="Cell">
        <title>Large-Scale Comparative Analyses of Tick Genomes Elucidate Their Genetic Diversity and Vector Capacities.</title>
        <authorList>
            <consortium name="Tick Genome and Microbiome Consortium (TIGMIC)"/>
            <person name="Jia N."/>
            <person name="Wang J."/>
            <person name="Shi W."/>
            <person name="Du L."/>
            <person name="Sun Y."/>
            <person name="Zhan W."/>
            <person name="Jiang J.F."/>
            <person name="Wang Q."/>
            <person name="Zhang B."/>
            <person name="Ji P."/>
            <person name="Bell-Sakyi L."/>
            <person name="Cui X.M."/>
            <person name="Yuan T.T."/>
            <person name="Jiang B.G."/>
            <person name="Yang W.F."/>
            <person name="Lam T.T."/>
            <person name="Chang Q.C."/>
            <person name="Ding S.J."/>
            <person name="Wang X.J."/>
            <person name="Zhu J.G."/>
            <person name="Ruan X.D."/>
            <person name="Zhao L."/>
            <person name="Wei J.T."/>
            <person name="Ye R.Z."/>
            <person name="Que T.C."/>
            <person name="Du C.H."/>
            <person name="Zhou Y.H."/>
            <person name="Cheng J.X."/>
            <person name="Dai P.F."/>
            <person name="Guo W.B."/>
            <person name="Han X.H."/>
            <person name="Huang E.J."/>
            <person name="Li L.F."/>
            <person name="Wei W."/>
            <person name="Gao Y.C."/>
            <person name="Liu J.Z."/>
            <person name="Shao H.Z."/>
            <person name="Wang X."/>
            <person name="Wang C.C."/>
            <person name="Yang T.C."/>
            <person name="Huo Q.B."/>
            <person name="Li W."/>
            <person name="Chen H.Y."/>
            <person name="Chen S.E."/>
            <person name="Zhou L.G."/>
            <person name="Ni X.B."/>
            <person name="Tian J.H."/>
            <person name="Sheng Y."/>
            <person name="Liu T."/>
            <person name="Pan Y.S."/>
            <person name="Xia L.Y."/>
            <person name="Li J."/>
            <person name="Zhao F."/>
            <person name="Cao W.C."/>
        </authorList>
    </citation>
    <scope>NUCLEOTIDE SEQUENCE [LARGE SCALE GENOMIC DNA]</scope>
    <source>
        <strain evidence="1">Iper-2018</strain>
    </source>
</reference>
<name>A0AC60PTR4_IXOPE</name>
<comment type="caution">
    <text evidence="1">The sequence shown here is derived from an EMBL/GenBank/DDBJ whole genome shotgun (WGS) entry which is preliminary data.</text>
</comment>
<evidence type="ECO:0000313" key="2">
    <source>
        <dbReference type="Proteomes" id="UP000805193"/>
    </source>
</evidence>
<sequence>MTPPVAEPWTTVRYSTKPTKSHLTIVIKLTDGVSLSALQSTHLTDAVTAAAHLTPSEAKETYFKIRDVQNVLIADTYRASAQEKLLQTTKLTIANRDYAVTSYPSAPTNSCKGVIHGVASLTTPDELIANIESNVPVLTARMMGKTETALITFEGTYVPYTIYYRRLQFRCHPHKPKSQQCQNCLQLGHRAEVCPKKGKLTVCDICYQENMTSDTLHNCVPYCINCKEEHASKDPNCPAKKQADAQATLAAYKRRVQQRPKATTIPNTLRTPPPPPKPKGGKASAAPSPPHQPTPPSDKVPTANSRRENYRLPPIPRGSTQQHRRTRSLSRNNKDTQGTHNLPQYTPYTQPSITQTDRRQNTYTPTLVTTYISKEHPSIQLNTTDINTAHQEHVTITLQPRNCPNPITIVNAYWRPGRKVANPTPWLTKLVANNTDHDILLVGDFNSPNVSWGYPNTQHNGRLLEQATAQTSMTLPTTQHNPPAPVTVWNAIPIPTWPSITAHP</sequence>
<evidence type="ECO:0000313" key="1">
    <source>
        <dbReference type="EMBL" id="KAG0424331.1"/>
    </source>
</evidence>
<protein>
    <submittedName>
        <fullName evidence="1">Uncharacterized protein</fullName>
    </submittedName>
</protein>
<accession>A0AC60PTR4</accession>
<organism evidence="1 2">
    <name type="scientific">Ixodes persulcatus</name>
    <name type="common">Taiga tick</name>
    <dbReference type="NCBI Taxonomy" id="34615"/>
    <lineage>
        <taxon>Eukaryota</taxon>
        <taxon>Metazoa</taxon>
        <taxon>Ecdysozoa</taxon>
        <taxon>Arthropoda</taxon>
        <taxon>Chelicerata</taxon>
        <taxon>Arachnida</taxon>
        <taxon>Acari</taxon>
        <taxon>Parasitiformes</taxon>
        <taxon>Ixodida</taxon>
        <taxon>Ixodoidea</taxon>
        <taxon>Ixodidae</taxon>
        <taxon>Ixodinae</taxon>
        <taxon>Ixodes</taxon>
    </lineage>
</organism>
<dbReference type="Proteomes" id="UP000805193">
    <property type="component" value="Unassembled WGS sequence"/>
</dbReference>
<gene>
    <name evidence="1" type="ORF">HPB47_028449</name>
</gene>
<keyword evidence="2" id="KW-1185">Reference proteome</keyword>
<dbReference type="EMBL" id="JABSTQ010009985">
    <property type="protein sequence ID" value="KAG0424331.1"/>
    <property type="molecule type" value="Genomic_DNA"/>
</dbReference>
<proteinExistence type="predicted"/>